<sequence>MRDFIDGDTMRGWRAARCRMLSMIGTDCPMCGGRSAGGAPCAPCLRDVVATMHPDQPRCPRCALRLRAAQTPCPDCARRPWPLAGVTAGFDYESPGDMLITHYKVQRRYALAEPLADLILRAPAMPRERDGQPGLPADTVLVPIPSARASLRRRGFSPAAELARAIAHRTGRPVQSRWLARGREGPKQSTLTRRARLHLAPDAYVCPASIPACTIALVDDVMTTGSTLHAAALALRAAGAVSIIGLVAARAPADDGGVLAQYRLP</sequence>
<accession>A0A261UNZ4</accession>
<name>A0A261UNZ4_9BORD</name>
<dbReference type="Proteomes" id="UP000215767">
    <property type="component" value="Unassembled WGS sequence"/>
</dbReference>
<gene>
    <name evidence="2" type="ORF">CAL28_27405</name>
</gene>
<comment type="similarity">
    <text evidence="1">Belongs to the ComF/GntX family.</text>
</comment>
<evidence type="ECO:0000256" key="1">
    <source>
        <dbReference type="ARBA" id="ARBA00008007"/>
    </source>
</evidence>
<dbReference type="InterPro" id="IPR051910">
    <property type="entry name" value="ComF/GntX_DNA_util-trans"/>
</dbReference>
<reference evidence="3" key="1">
    <citation type="submission" date="2017-05" db="EMBL/GenBank/DDBJ databases">
        <title>Complete and WGS of Bordetella genogroups.</title>
        <authorList>
            <person name="Spilker T."/>
            <person name="Lipuma J."/>
        </authorList>
    </citation>
    <scope>NUCLEOTIDE SEQUENCE [LARGE SCALE GENOMIC DNA]</scope>
    <source>
        <strain evidence="3">AU8856</strain>
    </source>
</reference>
<evidence type="ECO:0000313" key="3">
    <source>
        <dbReference type="Proteomes" id="UP000215767"/>
    </source>
</evidence>
<dbReference type="OrthoDB" id="9793412at2"/>
<proteinExistence type="inferred from homology"/>
<dbReference type="Gene3D" id="3.40.50.2020">
    <property type="match status" value="1"/>
</dbReference>
<evidence type="ECO:0000313" key="2">
    <source>
        <dbReference type="EMBL" id="OZI63618.1"/>
    </source>
</evidence>
<dbReference type="SUPFAM" id="SSF53271">
    <property type="entry name" value="PRTase-like"/>
    <property type="match status" value="1"/>
</dbReference>
<organism evidence="2 3">
    <name type="scientific">Bordetella genomosp. 11</name>
    <dbReference type="NCBI Taxonomy" id="1416808"/>
    <lineage>
        <taxon>Bacteria</taxon>
        <taxon>Pseudomonadati</taxon>
        <taxon>Pseudomonadota</taxon>
        <taxon>Betaproteobacteria</taxon>
        <taxon>Burkholderiales</taxon>
        <taxon>Alcaligenaceae</taxon>
        <taxon>Bordetella</taxon>
    </lineage>
</organism>
<dbReference type="PANTHER" id="PTHR47505">
    <property type="entry name" value="DNA UTILIZATION PROTEIN YHGH"/>
    <property type="match status" value="1"/>
</dbReference>
<dbReference type="EMBL" id="NEVS01000004">
    <property type="protein sequence ID" value="OZI63618.1"/>
    <property type="molecule type" value="Genomic_DNA"/>
</dbReference>
<dbReference type="CDD" id="cd06223">
    <property type="entry name" value="PRTases_typeI"/>
    <property type="match status" value="1"/>
</dbReference>
<dbReference type="InterPro" id="IPR029057">
    <property type="entry name" value="PRTase-like"/>
</dbReference>
<comment type="caution">
    <text evidence="2">The sequence shown here is derived from an EMBL/GenBank/DDBJ whole genome shotgun (WGS) entry which is preliminary data.</text>
</comment>
<protein>
    <submittedName>
        <fullName evidence="2">Uncharacterized protein</fullName>
    </submittedName>
</protein>
<dbReference type="InterPro" id="IPR000836">
    <property type="entry name" value="PRTase_dom"/>
</dbReference>
<keyword evidence="3" id="KW-1185">Reference proteome</keyword>
<dbReference type="PANTHER" id="PTHR47505:SF1">
    <property type="entry name" value="DNA UTILIZATION PROTEIN YHGH"/>
    <property type="match status" value="1"/>
</dbReference>
<dbReference type="AlphaFoldDB" id="A0A261UNZ4"/>